<dbReference type="Proteomes" id="UP001234343">
    <property type="component" value="Unassembled WGS sequence"/>
</dbReference>
<dbReference type="EMBL" id="JAUCBP010000012">
    <property type="protein sequence ID" value="MDM7861766.1"/>
    <property type="molecule type" value="Genomic_DNA"/>
</dbReference>
<sequence>MQNIMPTDTPEHLTISTFSPDEISAMELICGTSGRAVQLAIAGFGGLFAAVIYFVVLSHPNVSDTVKYIVTGLFGVAILSLLVSGRLRIGWPTIITDEDYLYVIFDPMKSEFFKIPISMVKQVEKRMLYPNTMAVSVLLDETMLNEDDTQLLRNGVFPAEDRIHVQTAFNSRSRVVNRIKALCGIAGKASKMTTSDGDNQSE</sequence>
<name>A0ABT7T014_9ALTE</name>
<feature type="transmembrane region" description="Helical" evidence="1">
    <location>
        <begin position="36"/>
        <end position="56"/>
    </location>
</feature>
<evidence type="ECO:0000256" key="1">
    <source>
        <dbReference type="SAM" id="Phobius"/>
    </source>
</evidence>
<evidence type="ECO:0000313" key="2">
    <source>
        <dbReference type="EMBL" id="MDM7861766.1"/>
    </source>
</evidence>
<feature type="transmembrane region" description="Helical" evidence="1">
    <location>
        <begin position="68"/>
        <end position="85"/>
    </location>
</feature>
<proteinExistence type="predicted"/>
<keyword evidence="1" id="KW-1133">Transmembrane helix</keyword>
<keyword evidence="1" id="KW-0812">Transmembrane</keyword>
<keyword evidence="3" id="KW-1185">Reference proteome</keyword>
<accession>A0ABT7T014</accession>
<evidence type="ECO:0000313" key="3">
    <source>
        <dbReference type="Proteomes" id="UP001234343"/>
    </source>
</evidence>
<dbReference type="RefSeq" id="WP_289366423.1">
    <property type="nucleotide sequence ID" value="NZ_JAUCBP010000012.1"/>
</dbReference>
<reference evidence="2 3" key="1">
    <citation type="submission" date="2023-06" db="EMBL/GenBank/DDBJ databases">
        <title>Alteromonas sp. ASW11-36 isolated from intertidal sand.</title>
        <authorList>
            <person name="Li Y."/>
        </authorList>
    </citation>
    <scope>NUCLEOTIDE SEQUENCE [LARGE SCALE GENOMIC DNA]</scope>
    <source>
        <strain evidence="2 3">ASW11-36</strain>
    </source>
</reference>
<comment type="caution">
    <text evidence="2">The sequence shown here is derived from an EMBL/GenBank/DDBJ whole genome shotgun (WGS) entry which is preliminary data.</text>
</comment>
<keyword evidence="1" id="KW-0472">Membrane</keyword>
<protein>
    <recommendedName>
        <fullName evidence="4">PrgI family protein</fullName>
    </recommendedName>
</protein>
<evidence type="ECO:0008006" key="4">
    <source>
        <dbReference type="Google" id="ProtNLM"/>
    </source>
</evidence>
<gene>
    <name evidence="2" type="ORF">QTP81_14280</name>
</gene>
<organism evidence="2 3">
    <name type="scientific">Alteromonas arenosi</name>
    <dbReference type="NCBI Taxonomy" id="3055817"/>
    <lineage>
        <taxon>Bacteria</taxon>
        <taxon>Pseudomonadati</taxon>
        <taxon>Pseudomonadota</taxon>
        <taxon>Gammaproteobacteria</taxon>
        <taxon>Alteromonadales</taxon>
        <taxon>Alteromonadaceae</taxon>
        <taxon>Alteromonas/Salinimonas group</taxon>
        <taxon>Alteromonas</taxon>
    </lineage>
</organism>